<dbReference type="AlphaFoldDB" id="A0A5K7YTK9"/>
<dbReference type="OrthoDB" id="5422750at2"/>
<dbReference type="RefSeq" id="WP_155319187.1">
    <property type="nucleotide sequence ID" value="NZ_AP021874.1"/>
</dbReference>
<sequence length="69" mass="7825">MTYNFDPDRWYDNELAVLDDQLKTGRISPAAYEAAKDELEGRYDAMVARLDGTYRIGAADGEALHGRRE</sequence>
<evidence type="ECO:0000313" key="1">
    <source>
        <dbReference type="EMBL" id="BBO71329.1"/>
    </source>
</evidence>
<proteinExistence type="predicted"/>
<evidence type="ECO:0000313" key="2">
    <source>
        <dbReference type="Proteomes" id="UP000427906"/>
    </source>
</evidence>
<gene>
    <name evidence="1" type="ORF">DSCA_52590</name>
</gene>
<dbReference type="KEGG" id="dalk:DSCA_52590"/>
<protein>
    <submittedName>
        <fullName evidence="1">Uncharacterized protein</fullName>
    </submittedName>
</protein>
<dbReference type="EMBL" id="AP021874">
    <property type="protein sequence ID" value="BBO71329.1"/>
    <property type="molecule type" value="Genomic_DNA"/>
</dbReference>
<accession>A0A5K7YTK9</accession>
<dbReference type="Proteomes" id="UP000427906">
    <property type="component" value="Chromosome"/>
</dbReference>
<reference evidence="1 2" key="1">
    <citation type="submission" date="2019-11" db="EMBL/GenBank/DDBJ databases">
        <title>Comparative genomics of hydrocarbon-degrading Desulfosarcina strains.</title>
        <authorList>
            <person name="Watanabe M."/>
            <person name="Kojima H."/>
            <person name="Fukui M."/>
        </authorList>
    </citation>
    <scope>NUCLEOTIDE SEQUENCE [LARGE SCALE GENOMIC DNA]</scope>
    <source>
        <strain evidence="1 2">PL12</strain>
    </source>
</reference>
<keyword evidence="2" id="KW-1185">Reference proteome</keyword>
<name>A0A5K7YTK9_9BACT</name>
<organism evidence="1 2">
    <name type="scientific">Desulfosarcina alkanivorans</name>
    <dbReference type="NCBI Taxonomy" id="571177"/>
    <lineage>
        <taxon>Bacteria</taxon>
        <taxon>Pseudomonadati</taxon>
        <taxon>Thermodesulfobacteriota</taxon>
        <taxon>Desulfobacteria</taxon>
        <taxon>Desulfobacterales</taxon>
        <taxon>Desulfosarcinaceae</taxon>
        <taxon>Desulfosarcina</taxon>
    </lineage>
</organism>